<dbReference type="SUPFAM" id="SSF52540">
    <property type="entry name" value="P-loop containing nucleoside triphosphate hydrolases"/>
    <property type="match status" value="1"/>
</dbReference>
<evidence type="ECO:0000313" key="5">
    <source>
        <dbReference type="EMBL" id="RZI31673.1"/>
    </source>
</evidence>
<feature type="domain" description="ABC transporter" evidence="4">
    <location>
        <begin position="22"/>
        <end position="249"/>
    </location>
</feature>
<dbReference type="Proteomes" id="UP000293369">
    <property type="component" value="Unassembled WGS sequence"/>
</dbReference>
<dbReference type="GO" id="GO:0016887">
    <property type="term" value="F:ATP hydrolysis activity"/>
    <property type="evidence" value="ECO:0007669"/>
    <property type="project" value="InterPro"/>
</dbReference>
<dbReference type="AlphaFoldDB" id="A0A4Q7D005"/>
<dbReference type="InterPro" id="IPR003439">
    <property type="entry name" value="ABC_transporter-like_ATP-bd"/>
</dbReference>
<dbReference type="PROSITE" id="PS50893">
    <property type="entry name" value="ABC_TRANSPORTER_2"/>
    <property type="match status" value="1"/>
</dbReference>
<reference evidence="5 6" key="1">
    <citation type="submission" date="2019-02" db="EMBL/GenBank/DDBJ databases">
        <title>Pseudomonas spp from wheat grain.</title>
        <authorList>
            <person name="Cho G.-S."/>
            <person name="Franz C.M.A.P."/>
        </authorList>
    </citation>
    <scope>NUCLEOTIDE SEQUENCE [LARGE SCALE GENOMIC DNA]</scope>
    <source>
        <strain evidence="5 6">133NRW</strain>
    </source>
</reference>
<sequence length="328" mass="36202">MLHEALLKPLIPWLKTTQSGYLTVSGLSQSYAKVEVLKDINFSLHPGDIVGLVGPNGAGKTTLIETILGLLPFAFGHITLLGVDIRKGLSTQVKQRIGVAPQSFTLPANLNVAEIVDMYQVVYKNARSAKQLIQQVGLTEQSKVRFGRLSGGQKRRLALALSLIGEPDVMFLDEPTGDIDPQGRRFIWDIILEQERQAQRAVLIATHQMEEVEALCNRVIILDKGLILEDDRPQALIAKYCPDHCINFITPAGLTDALLCAIPQVEIRTIAEDPYHCSVRLKTRNVSSDLLHVANLEKSHPGIIIQLQIAKSTLEDVFIQLTGKALRD</sequence>
<dbReference type="PANTHER" id="PTHR42711:SF17">
    <property type="entry name" value="ABC TRANSPORTER ATP-BINDING PROTEIN"/>
    <property type="match status" value="1"/>
</dbReference>
<dbReference type="GO" id="GO:0005524">
    <property type="term" value="F:ATP binding"/>
    <property type="evidence" value="ECO:0007669"/>
    <property type="project" value="UniProtKB-KW"/>
</dbReference>
<dbReference type="EMBL" id="SGFE01000020">
    <property type="protein sequence ID" value="RZI31673.1"/>
    <property type="molecule type" value="Genomic_DNA"/>
</dbReference>
<evidence type="ECO:0000256" key="3">
    <source>
        <dbReference type="ARBA" id="ARBA00022840"/>
    </source>
</evidence>
<dbReference type="Pfam" id="PF00005">
    <property type="entry name" value="ABC_tran"/>
    <property type="match status" value="1"/>
</dbReference>
<dbReference type="PANTHER" id="PTHR42711">
    <property type="entry name" value="ABC TRANSPORTER ATP-BINDING PROTEIN"/>
    <property type="match status" value="1"/>
</dbReference>
<evidence type="ECO:0000313" key="6">
    <source>
        <dbReference type="Proteomes" id="UP000293369"/>
    </source>
</evidence>
<name>A0A4Q7D005_9PSED</name>
<dbReference type="InterPro" id="IPR027417">
    <property type="entry name" value="P-loop_NTPase"/>
</dbReference>
<keyword evidence="3 5" id="KW-0067">ATP-binding</keyword>
<dbReference type="PROSITE" id="PS00211">
    <property type="entry name" value="ABC_TRANSPORTER_1"/>
    <property type="match status" value="1"/>
</dbReference>
<evidence type="ECO:0000259" key="4">
    <source>
        <dbReference type="PROSITE" id="PS50893"/>
    </source>
</evidence>
<evidence type="ECO:0000256" key="1">
    <source>
        <dbReference type="ARBA" id="ARBA00022448"/>
    </source>
</evidence>
<dbReference type="Gene3D" id="3.40.50.300">
    <property type="entry name" value="P-loop containing nucleotide triphosphate hydrolases"/>
    <property type="match status" value="1"/>
</dbReference>
<keyword evidence="2" id="KW-0547">Nucleotide-binding</keyword>
<dbReference type="RefSeq" id="WP_065892701.1">
    <property type="nucleotide sequence ID" value="NZ_SGFE01000020.1"/>
</dbReference>
<gene>
    <name evidence="5" type="ORF">EUX57_11575</name>
</gene>
<dbReference type="InterPro" id="IPR017871">
    <property type="entry name" value="ABC_transporter-like_CS"/>
</dbReference>
<evidence type="ECO:0000256" key="2">
    <source>
        <dbReference type="ARBA" id="ARBA00022741"/>
    </source>
</evidence>
<keyword evidence="1" id="KW-0813">Transport</keyword>
<dbReference type="CDD" id="cd03230">
    <property type="entry name" value="ABC_DR_subfamily_A"/>
    <property type="match status" value="1"/>
</dbReference>
<protein>
    <submittedName>
        <fullName evidence="5">ABC transporter ATP-binding protein</fullName>
    </submittedName>
</protein>
<dbReference type="SMART" id="SM00382">
    <property type="entry name" value="AAA"/>
    <property type="match status" value="1"/>
</dbReference>
<dbReference type="InterPro" id="IPR050763">
    <property type="entry name" value="ABC_transporter_ATP-binding"/>
</dbReference>
<comment type="caution">
    <text evidence="5">The sequence shown here is derived from an EMBL/GenBank/DDBJ whole genome shotgun (WGS) entry which is preliminary data.</text>
</comment>
<accession>A0A4Q7D005</accession>
<dbReference type="InterPro" id="IPR003593">
    <property type="entry name" value="AAA+_ATPase"/>
</dbReference>
<proteinExistence type="predicted"/>
<organism evidence="5 6">
    <name type="scientific">Pseudomonas orientalis</name>
    <dbReference type="NCBI Taxonomy" id="76758"/>
    <lineage>
        <taxon>Bacteria</taxon>
        <taxon>Pseudomonadati</taxon>
        <taxon>Pseudomonadota</taxon>
        <taxon>Gammaproteobacteria</taxon>
        <taxon>Pseudomonadales</taxon>
        <taxon>Pseudomonadaceae</taxon>
        <taxon>Pseudomonas</taxon>
    </lineage>
</organism>